<name>A0ABQ8JA28_DERPT</name>
<proteinExistence type="predicted"/>
<keyword evidence="3" id="KW-1185">Reference proteome</keyword>
<feature type="chain" id="PRO_5046025397" evidence="1">
    <location>
        <begin position="25"/>
        <end position="100"/>
    </location>
</feature>
<gene>
    <name evidence="2" type="ORF">DERP_010673</name>
</gene>
<keyword evidence="1" id="KW-0732">Signal</keyword>
<sequence length="100" mass="11754">MCHSSKFLFFISYWILLFSSQTKQKIGKNNNNNSSLFKLVQILKQALLIWDIYQKQNDKNQPFNFIYGTSALEQKWNKKDDDSILIIIFGDVSVSLEQNE</sequence>
<comment type="caution">
    <text evidence="2">The sequence shown here is derived from an EMBL/GenBank/DDBJ whole genome shotgun (WGS) entry which is preliminary data.</text>
</comment>
<evidence type="ECO:0000313" key="2">
    <source>
        <dbReference type="EMBL" id="KAH9419461.1"/>
    </source>
</evidence>
<protein>
    <submittedName>
        <fullName evidence="2">Uncharacterized protein</fullName>
    </submittedName>
</protein>
<dbReference type="EMBL" id="NJHN03000059">
    <property type="protein sequence ID" value="KAH9419461.1"/>
    <property type="molecule type" value="Genomic_DNA"/>
</dbReference>
<evidence type="ECO:0000256" key="1">
    <source>
        <dbReference type="SAM" id="SignalP"/>
    </source>
</evidence>
<evidence type="ECO:0000313" key="3">
    <source>
        <dbReference type="Proteomes" id="UP000887458"/>
    </source>
</evidence>
<dbReference type="Proteomes" id="UP000887458">
    <property type="component" value="Unassembled WGS sequence"/>
</dbReference>
<reference evidence="2 3" key="1">
    <citation type="journal article" date="2018" name="J. Allergy Clin. Immunol.">
        <title>High-quality assembly of Dermatophagoides pteronyssinus genome and transcriptome reveals a wide range of novel allergens.</title>
        <authorList>
            <person name="Liu X.Y."/>
            <person name="Yang K.Y."/>
            <person name="Wang M.Q."/>
            <person name="Kwok J.S."/>
            <person name="Zeng X."/>
            <person name="Yang Z."/>
            <person name="Xiao X.J."/>
            <person name="Lau C.P."/>
            <person name="Li Y."/>
            <person name="Huang Z.M."/>
            <person name="Ba J.G."/>
            <person name="Yim A.K."/>
            <person name="Ouyang C.Y."/>
            <person name="Ngai S.M."/>
            <person name="Chan T.F."/>
            <person name="Leung E.L."/>
            <person name="Liu L."/>
            <person name="Liu Z.G."/>
            <person name="Tsui S.K."/>
        </authorList>
    </citation>
    <scope>NUCLEOTIDE SEQUENCE [LARGE SCALE GENOMIC DNA]</scope>
    <source>
        <strain evidence="2">Derp</strain>
    </source>
</reference>
<organism evidence="2 3">
    <name type="scientific">Dermatophagoides pteronyssinus</name>
    <name type="common">European house dust mite</name>
    <dbReference type="NCBI Taxonomy" id="6956"/>
    <lineage>
        <taxon>Eukaryota</taxon>
        <taxon>Metazoa</taxon>
        <taxon>Ecdysozoa</taxon>
        <taxon>Arthropoda</taxon>
        <taxon>Chelicerata</taxon>
        <taxon>Arachnida</taxon>
        <taxon>Acari</taxon>
        <taxon>Acariformes</taxon>
        <taxon>Sarcoptiformes</taxon>
        <taxon>Astigmata</taxon>
        <taxon>Psoroptidia</taxon>
        <taxon>Analgoidea</taxon>
        <taxon>Pyroglyphidae</taxon>
        <taxon>Dermatophagoidinae</taxon>
        <taxon>Dermatophagoides</taxon>
    </lineage>
</organism>
<feature type="signal peptide" evidence="1">
    <location>
        <begin position="1"/>
        <end position="24"/>
    </location>
</feature>
<reference evidence="2 3" key="2">
    <citation type="journal article" date="2022" name="Mol. Biol. Evol.">
        <title>Comparative Genomics Reveals Insights into the Divergent Evolution of Astigmatic Mites and Household Pest Adaptations.</title>
        <authorList>
            <person name="Xiong Q."/>
            <person name="Wan A.T."/>
            <person name="Liu X."/>
            <person name="Fung C.S."/>
            <person name="Xiao X."/>
            <person name="Malainual N."/>
            <person name="Hou J."/>
            <person name="Wang L."/>
            <person name="Wang M."/>
            <person name="Yang K.Y."/>
            <person name="Cui Y."/>
            <person name="Leung E.L."/>
            <person name="Nong W."/>
            <person name="Shin S.K."/>
            <person name="Au S.W."/>
            <person name="Jeong K.Y."/>
            <person name="Chew F.T."/>
            <person name="Hui J.H."/>
            <person name="Leung T.F."/>
            <person name="Tungtrongchitr A."/>
            <person name="Zhong N."/>
            <person name="Liu Z."/>
            <person name="Tsui S.K."/>
        </authorList>
    </citation>
    <scope>NUCLEOTIDE SEQUENCE [LARGE SCALE GENOMIC DNA]</scope>
    <source>
        <strain evidence="2">Derp</strain>
    </source>
</reference>
<accession>A0ABQ8JA28</accession>